<dbReference type="Proteomes" id="UP000273307">
    <property type="component" value="Unassembled WGS sequence"/>
</dbReference>
<reference evidence="1 2" key="1">
    <citation type="submission" date="2018-09" db="EMBL/GenBank/DDBJ databases">
        <authorList>
            <person name="Tagini F."/>
        </authorList>
    </citation>
    <scope>NUCLEOTIDE SEQUENCE [LARGE SCALE GENOMIC DNA]</scope>
    <source>
        <strain evidence="1 2">MK136</strain>
    </source>
</reference>
<dbReference type="AlphaFoldDB" id="A0A498PUV0"/>
<organism evidence="1 2">
    <name type="scientific">Mycobacterium attenuatum</name>
    <dbReference type="NCBI Taxonomy" id="2341086"/>
    <lineage>
        <taxon>Bacteria</taxon>
        <taxon>Bacillati</taxon>
        <taxon>Actinomycetota</taxon>
        <taxon>Actinomycetes</taxon>
        <taxon>Mycobacteriales</taxon>
        <taxon>Mycobacteriaceae</taxon>
        <taxon>Mycobacterium</taxon>
    </lineage>
</organism>
<sequence>MNTSMNTGRNARVVYSGIGEAVARRAVPARMDHRVDAGTDGAAFAHRIGQRHQIVLVGIGR</sequence>
<proteinExistence type="predicted"/>
<protein>
    <submittedName>
        <fullName evidence="1">Uncharacterized protein</fullName>
    </submittedName>
</protein>
<evidence type="ECO:0000313" key="1">
    <source>
        <dbReference type="EMBL" id="VBA35990.1"/>
    </source>
</evidence>
<evidence type="ECO:0000313" key="2">
    <source>
        <dbReference type="Proteomes" id="UP000273307"/>
    </source>
</evidence>
<gene>
    <name evidence="1" type="ORF">LAUMK136_01225</name>
</gene>
<keyword evidence="2" id="KW-1185">Reference proteome</keyword>
<accession>A0A498PUV0</accession>
<name>A0A498PUV0_9MYCO</name>
<dbReference type="EMBL" id="UPHP01000030">
    <property type="protein sequence ID" value="VBA35990.1"/>
    <property type="molecule type" value="Genomic_DNA"/>
</dbReference>